<dbReference type="Proteomes" id="UP001497535">
    <property type="component" value="Unassembled WGS sequence"/>
</dbReference>
<keyword evidence="2" id="KW-1185">Reference proteome</keyword>
<organism evidence="1 2">
    <name type="scientific">Meloidogyne enterolobii</name>
    <name type="common">Root-knot nematode worm</name>
    <name type="synonym">Meloidogyne mayaguensis</name>
    <dbReference type="NCBI Taxonomy" id="390850"/>
    <lineage>
        <taxon>Eukaryota</taxon>
        <taxon>Metazoa</taxon>
        <taxon>Ecdysozoa</taxon>
        <taxon>Nematoda</taxon>
        <taxon>Chromadorea</taxon>
        <taxon>Rhabditida</taxon>
        <taxon>Tylenchina</taxon>
        <taxon>Tylenchomorpha</taxon>
        <taxon>Tylenchoidea</taxon>
        <taxon>Meloidogynidae</taxon>
        <taxon>Meloidogyninae</taxon>
        <taxon>Meloidogyne</taxon>
    </lineage>
</organism>
<evidence type="ECO:0000313" key="1">
    <source>
        <dbReference type="EMBL" id="CAK5035329.1"/>
    </source>
</evidence>
<protein>
    <submittedName>
        <fullName evidence="1">Uncharacterized protein</fullName>
    </submittedName>
</protein>
<proteinExistence type="predicted"/>
<accession>A0ACB0Y859</accession>
<gene>
    <name evidence="1" type="ORF">MENTE1834_LOCUS8719</name>
</gene>
<comment type="caution">
    <text evidence="1">The sequence shown here is derived from an EMBL/GenBank/DDBJ whole genome shotgun (WGS) entry which is preliminary data.</text>
</comment>
<reference evidence="1" key="1">
    <citation type="submission" date="2023-11" db="EMBL/GenBank/DDBJ databases">
        <authorList>
            <person name="Poullet M."/>
        </authorList>
    </citation>
    <scope>NUCLEOTIDE SEQUENCE</scope>
    <source>
        <strain evidence="1">E1834</strain>
    </source>
</reference>
<sequence>MQNCPIVLLNVVGTCRQDIISHSLTNDEQTASAIQLISSLYEKVSPNISVVVICLYLFQKECIQKEFEKLNWNVLVVSVDGYQAQECDVVVLVTTRSSNRSGGLGDSSDFLRDDCRATVALSRAKHGLFLVGDIETLRGGKVWSRFIDRASDFTMVVGQEYLNVLRSGSCKRDRFGQLLSASGRVVANFVDEVVPQQQQQQQPSTSGMVRNETWRRDGPSTSRAEDWFERDFNNLNINNTTNYYIPNFRKRQAPNEWQQYQGTTFIRTSDQTQCYKCGGHGHFARECMENSYGTWRKDSWRGRGKH</sequence>
<dbReference type="EMBL" id="CAVMJV010000007">
    <property type="protein sequence ID" value="CAK5035329.1"/>
    <property type="molecule type" value="Genomic_DNA"/>
</dbReference>
<name>A0ACB0Y859_MELEN</name>
<evidence type="ECO:0000313" key="2">
    <source>
        <dbReference type="Proteomes" id="UP001497535"/>
    </source>
</evidence>